<evidence type="ECO:0000256" key="5">
    <source>
        <dbReference type="ARBA" id="ARBA00022989"/>
    </source>
</evidence>
<evidence type="ECO:0000259" key="12">
    <source>
        <dbReference type="PROSITE" id="PS51344"/>
    </source>
</evidence>
<dbReference type="Pfam" id="PF02002">
    <property type="entry name" value="TFIIE_alpha"/>
    <property type="match status" value="1"/>
</dbReference>
<dbReference type="SMART" id="SM00531">
    <property type="entry name" value="TFIIE"/>
    <property type="match status" value="1"/>
</dbReference>
<dbReference type="InterPro" id="IPR002853">
    <property type="entry name" value="TFIIE_asu"/>
</dbReference>
<comment type="subcellular location">
    <subcellularLocation>
        <location evidence="1">Membrane</location>
        <topology evidence="1">Multi-pass membrane protein</topology>
    </subcellularLocation>
</comment>
<protein>
    <recommendedName>
        <fullName evidence="12">HTH TFE/IIEalpha-type domain-containing protein</fullName>
    </recommendedName>
</protein>
<keyword evidence="8" id="KW-0804">Transcription</keyword>
<dbReference type="GO" id="GO:0006865">
    <property type="term" value="P:amino acid transport"/>
    <property type="evidence" value="ECO:0007669"/>
    <property type="project" value="UniProtKB-KW"/>
</dbReference>
<keyword evidence="7 11" id="KW-0472">Membrane</keyword>
<evidence type="ECO:0000256" key="4">
    <source>
        <dbReference type="ARBA" id="ARBA00022970"/>
    </source>
</evidence>
<evidence type="ECO:0000256" key="2">
    <source>
        <dbReference type="ARBA" id="ARBA00022448"/>
    </source>
</evidence>
<keyword evidence="3 11" id="KW-0812">Transmembrane</keyword>
<feature type="transmembrane region" description="Helical" evidence="11">
    <location>
        <begin position="208"/>
        <end position="231"/>
    </location>
</feature>
<organism evidence="13 14">
    <name type="scientific">Zingiber officinale</name>
    <name type="common">Ginger</name>
    <name type="synonym">Amomum zingiber</name>
    <dbReference type="NCBI Taxonomy" id="94328"/>
    <lineage>
        <taxon>Eukaryota</taxon>
        <taxon>Viridiplantae</taxon>
        <taxon>Streptophyta</taxon>
        <taxon>Embryophyta</taxon>
        <taxon>Tracheophyta</taxon>
        <taxon>Spermatophyta</taxon>
        <taxon>Magnoliopsida</taxon>
        <taxon>Liliopsida</taxon>
        <taxon>Zingiberales</taxon>
        <taxon>Zingiberaceae</taxon>
        <taxon>Zingiber</taxon>
    </lineage>
</organism>
<evidence type="ECO:0000256" key="8">
    <source>
        <dbReference type="ARBA" id="ARBA00023163"/>
    </source>
</evidence>
<dbReference type="InterPro" id="IPR024550">
    <property type="entry name" value="TFIIEa/SarR/Rpc3_HTH_dom"/>
</dbReference>
<dbReference type="SUPFAM" id="SSF46785">
    <property type="entry name" value="Winged helix' DNA-binding domain"/>
    <property type="match status" value="1"/>
</dbReference>
<feature type="region of interest" description="Disordered" evidence="10">
    <location>
        <begin position="1"/>
        <end position="74"/>
    </location>
</feature>
<feature type="transmembrane region" description="Helical" evidence="11">
    <location>
        <begin position="361"/>
        <end position="382"/>
    </location>
</feature>
<dbReference type="InterPro" id="IPR036390">
    <property type="entry name" value="WH_DNA-bd_sf"/>
</dbReference>
<dbReference type="InterPro" id="IPR017919">
    <property type="entry name" value="TFIIE/TFIIEa_HTH"/>
</dbReference>
<feature type="domain" description="HTH TFE/IIEalpha-type" evidence="12">
    <location>
        <begin position="636"/>
        <end position="768"/>
    </location>
</feature>
<accession>A0A8J5HAG2</accession>
<feature type="compositionally biased region" description="Acidic residues" evidence="10">
    <location>
        <begin position="13"/>
        <end position="26"/>
    </location>
</feature>
<dbReference type="AlphaFoldDB" id="A0A8J5HAG2"/>
<name>A0A8J5HAG2_ZINOF</name>
<reference evidence="13 14" key="1">
    <citation type="submission" date="2020-08" db="EMBL/GenBank/DDBJ databases">
        <title>Plant Genome Project.</title>
        <authorList>
            <person name="Zhang R.-G."/>
        </authorList>
    </citation>
    <scope>NUCLEOTIDE SEQUENCE [LARGE SCALE GENOMIC DNA]</scope>
    <source>
        <tissue evidence="13">Rhizome</tissue>
    </source>
</reference>
<dbReference type="GO" id="GO:0006367">
    <property type="term" value="P:transcription initiation at RNA polymerase II promoter"/>
    <property type="evidence" value="ECO:0007669"/>
    <property type="project" value="InterPro"/>
</dbReference>
<keyword evidence="4" id="KW-0029">Amino-acid transport</keyword>
<comment type="caution">
    <text evidence="13">The sequence shown here is derived from an EMBL/GenBank/DDBJ whole genome shotgun (WGS) entry which is preliminary data.</text>
</comment>
<evidence type="ECO:0000256" key="9">
    <source>
        <dbReference type="ARBA" id="ARBA00049662"/>
    </source>
</evidence>
<feature type="transmembrane region" description="Helical" evidence="11">
    <location>
        <begin position="182"/>
        <end position="202"/>
    </location>
</feature>
<dbReference type="EMBL" id="JACMSC010000004">
    <property type="protein sequence ID" value="KAG6524335.1"/>
    <property type="molecule type" value="Genomic_DNA"/>
</dbReference>
<evidence type="ECO:0000256" key="7">
    <source>
        <dbReference type="ARBA" id="ARBA00023136"/>
    </source>
</evidence>
<evidence type="ECO:0000256" key="1">
    <source>
        <dbReference type="ARBA" id="ARBA00004141"/>
    </source>
</evidence>
<evidence type="ECO:0000256" key="3">
    <source>
        <dbReference type="ARBA" id="ARBA00022692"/>
    </source>
</evidence>
<gene>
    <name evidence="13" type="ORF">ZIOFF_014241</name>
</gene>
<dbReference type="Proteomes" id="UP000734854">
    <property type="component" value="Unassembled WGS sequence"/>
</dbReference>
<evidence type="ECO:0000313" key="13">
    <source>
        <dbReference type="EMBL" id="KAG6524335.1"/>
    </source>
</evidence>
<dbReference type="InterPro" id="IPR013057">
    <property type="entry name" value="AA_transpt_TM"/>
</dbReference>
<keyword evidence="14" id="KW-1185">Reference proteome</keyword>
<dbReference type="FunFam" id="1.20.1740.10:FF:000047">
    <property type="entry name" value="Amino acid transporter AVT1A"/>
    <property type="match status" value="1"/>
</dbReference>
<dbReference type="GO" id="GO:0016020">
    <property type="term" value="C:membrane"/>
    <property type="evidence" value="ECO:0007669"/>
    <property type="project" value="UniProtKB-SubCell"/>
</dbReference>
<evidence type="ECO:0000256" key="11">
    <source>
        <dbReference type="SAM" id="Phobius"/>
    </source>
</evidence>
<feature type="transmembrane region" description="Helical" evidence="11">
    <location>
        <begin position="320"/>
        <end position="341"/>
    </location>
</feature>
<keyword evidence="2" id="KW-0813">Transport</keyword>
<sequence length="775" mass="85983">MSNLASDRSLFIESEEEEEEAEDGVNEEGGRRESPSAAEEDSESSDSSSSPDDDGDSGSAPRSRPSSYSTNWPQSYRQSMDMYSSLTSPTIGFLGTPTLSRLSNSFISSSFRSTKHTPEIITSLIKPLLPTTVADQEQHDEIERRQSSHTLLLPSRKPSLEKIQEKVSHEFSIAKNCSYGQAVLNGINVLCGVGILSTPYAVKEGGWLSLSILLIFALLSWYTGILLRCCLDSEEGLETYPDIGQAAFGTAGRLVISIVLYLELYACCIEYILLERDNLSSLFPNAHLDLGGIHMDSHLLFAIFTTLVVLPTTWLRDLSLLSYISVGGVIASVLVVMSLFWEGAFDKVGFENKGTLLNLQGIPIAIGIYGYCYSGHAVFPNIYSSLKKPTQFPIVLFTCFAVCTLLFAGAAALGYTMFGESTMSQFTLNMPQNLVASKIAVWTTISQGSLFTLTQEQICVDYHPFGNEFGGIDSIKPHEDVFISHYDKNSTCSFYTGCGPFRSILRIGDGFGWVFAYNARVFDSSMRLLFEHTSKKSYKDSGVTVHYDHHNRSELFRLRHNLIVIEDHRQVEPMIHDDMKRSKNQSTGSFSTRPPQRGLTAAALSSLYFSFHHELGSLHQVTSSMSSTSSSSSHGRLGLVKLAARAFYDDVSLKGDNQPKNGRGDNRGMAVIVLDALTRRQWVREEDLAKTLKLHAKQLRRILRYFEEEKLVMRDHRKESAKGAKIFSTAVAATGAGQQIAKDVEEKMKLHTHSYCCLDYAQVVCDIYAASCINY</sequence>
<comment type="similarity">
    <text evidence="9">Belongs to the amino acid/polyamine transporter 2 family. Amino acid/auxin permease (AAAP) (TC 2.A.18.5) subfamily.</text>
</comment>
<keyword evidence="5 11" id="KW-1133">Transmembrane helix</keyword>
<proteinExistence type="inferred from homology"/>
<evidence type="ECO:0000256" key="6">
    <source>
        <dbReference type="ARBA" id="ARBA00023015"/>
    </source>
</evidence>
<feature type="transmembrane region" description="Helical" evidence="11">
    <location>
        <begin position="293"/>
        <end position="313"/>
    </location>
</feature>
<evidence type="ECO:0000313" key="14">
    <source>
        <dbReference type="Proteomes" id="UP000734854"/>
    </source>
</evidence>
<dbReference type="PROSITE" id="PS51344">
    <property type="entry name" value="HTH_TFE_IIE"/>
    <property type="match status" value="1"/>
</dbReference>
<feature type="transmembrane region" description="Helical" evidence="11">
    <location>
        <begin position="394"/>
        <end position="418"/>
    </location>
</feature>
<dbReference type="Pfam" id="PF01490">
    <property type="entry name" value="Aa_trans"/>
    <property type="match status" value="1"/>
</dbReference>
<keyword evidence="6" id="KW-0805">Transcription regulation</keyword>
<evidence type="ECO:0000256" key="10">
    <source>
        <dbReference type="SAM" id="MobiDB-lite"/>
    </source>
</evidence>
<feature type="transmembrane region" description="Helical" evidence="11">
    <location>
        <begin position="251"/>
        <end position="273"/>
    </location>
</feature>
<feature type="compositionally biased region" description="Polar residues" evidence="10">
    <location>
        <begin position="65"/>
        <end position="74"/>
    </location>
</feature>
<dbReference type="PANTHER" id="PTHR48017">
    <property type="entry name" value="OS05G0424000 PROTEIN-RELATED"/>
    <property type="match status" value="1"/>
</dbReference>